<dbReference type="SUPFAM" id="SSF51182">
    <property type="entry name" value="RmlC-like cupins"/>
    <property type="match status" value="1"/>
</dbReference>
<dbReference type="EMBL" id="MFBN01000028">
    <property type="protein sequence ID" value="OGD95089.1"/>
    <property type="molecule type" value="Genomic_DNA"/>
</dbReference>
<evidence type="ECO:0000313" key="3">
    <source>
        <dbReference type="Proteomes" id="UP000178336"/>
    </source>
</evidence>
<comment type="caution">
    <text evidence="2">The sequence shown here is derived from an EMBL/GenBank/DDBJ whole genome shotgun (WGS) entry which is preliminary data.</text>
</comment>
<dbReference type="GO" id="GO:0000271">
    <property type="term" value="P:polysaccharide biosynthetic process"/>
    <property type="evidence" value="ECO:0007669"/>
    <property type="project" value="TreeGrafter"/>
</dbReference>
<dbReference type="GO" id="GO:0005829">
    <property type="term" value="C:cytosol"/>
    <property type="evidence" value="ECO:0007669"/>
    <property type="project" value="TreeGrafter"/>
</dbReference>
<proteinExistence type="predicted"/>
<protein>
    <recommendedName>
        <fullName evidence="4">dTDP-4-dehydrorhamnose 3,5-epimerase</fullName>
    </recommendedName>
</protein>
<dbReference type="GO" id="GO:0008830">
    <property type="term" value="F:dTDP-4-dehydrorhamnose 3,5-epimerase activity"/>
    <property type="evidence" value="ECO:0007669"/>
    <property type="project" value="InterPro"/>
</dbReference>
<dbReference type="PANTHER" id="PTHR21047">
    <property type="entry name" value="DTDP-6-DEOXY-D-GLUCOSE-3,5 EPIMERASE"/>
    <property type="match status" value="1"/>
</dbReference>
<dbReference type="AlphaFoldDB" id="A0A1F5GTC7"/>
<dbReference type="PANTHER" id="PTHR21047:SF2">
    <property type="entry name" value="THYMIDINE DIPHOSPHO-4-KETO-RHAMNOSE 3,5-EPIMERASE"/>
    <property type="match status" value="1"/>
</dbReference>
<evidence type="ECO:0000256" key="1">
    <source>
        <dbReference type="PIRSR" id="PIRSR600888-3"/>
    </source>
</evidence>
<dbReference type="InterPro" id="IPR000888">
    <property type="entry name" value="RmlC-like"/>
</dbReference>
<dbReference type="InterPro" id="IPR014710">
    <property type="entry name" value="RmlC-like_jellyroll"/>
</dbReference>
<dbReference type="Gene3D" id="2.60.120.10">
    <property type="entry name" value="Jelly Rolls"/>
    <property type="match status" value="1"/>
</dbReference>
<sequence>MKLKYNTLSDKKDLIEGVILKKLTIHKDSTGTLVETLRKDWNDVYRKGKTPFAMQYLSITPPKVARDVDKWHVHKYQKDRFICIAGRIVTAIFDPRKKSKTYNHLNLFLMGPEVEDEMYLLVIPEETYHGFIVISKISGYLLNFPTKLYNSEDEGRINNTQLDWKSVRDDFFK</sequence>
<evidence type="ECO:0008006" key="4">
    <source>
        <dbReference type="Google" id="ProtNLM"/>
    </source>
</evidence>
<dbReference type="InterPro" id="IPR011051">
    <property type="entry name" value="RmlC_Cupin_sf"/>
</dbReference>
<name>A0A1F5GTC7_9BACT</name>
<gene>
    <name evidence="2" type="ORF">A3A48_02905</name>
</gene>
<evidence type="ECO:0000313" key="2">
    <source>
        <dbReference type="EMBL" id="OGD95089.1"/>
    </source>
</evidence>
<dbReference type="Pfam" id="PF00908">
    <property type="entry name" value="dTDP_sugar_isom"/>
    <property type="match status" value="1"/>
</dbReference>
<accession>A0A1F5GTC7</accession>
<organism evidence="2 3">
    <name type="scientific">Candidatus Curtissbacteria bacterium RIFCSPLOWO2_01_FULL_37_9</name>
    <dbReference type="NCBI Taxonomy" id="1797724"/>
    <lineage>
        <taxon>Bacteria</taxon>
        <taxon>Candidatus Curtissiibacteriota</taxon>
    </lineage>
</organism>
<reference evidence="2 3" key="1">
    <citation type="journal article" date="2016" name="Nat. Commun.">
        <title>Thousands of microbial genomes shed light on interconnected biogeochemical processes in an aquifer system.</title>
        <authorList>
            <person name="Anantharaman K."/>
            <person name="Brown C.T."/>
            <person name="Hug L.A."/>
            <person name="Sharon I."/>
            <person name="Castelle C.J."/>
            <person name="Probst A.J."/>
            <person name="Thomas B.C."/>
            <person name="Singh A."/>
            <person name="Wilkins M.J."/>
            <person name="Karaoz U."/>
            <person name="Brodie E.L."/>
            <person name="Williams K.H."/>
            <person name="Hubbard S.S."/>
            <person name="Banfield J.F."/>
        </authorList>
    </citation>
    <scope>NUCLEOTIDE SEQUENCE [LARGE SCALE GENOMIC DNA]</scope>
</reference>
<dbReference type="STRING" id="1797724.A3A48_02905"/>
<dbReference type="Proteomes" id="UP000178336">
    <property type="component" value="Unassembled WGS sequence"/>
</dbReference>
<feature type="site" description="Participates in a stacking interaction with the thymidine ring of dTDP-4-oxo-6-deoxyglucose" evidence="1">
    <location>
        <position position="149"/>
    </location>
</feature>